<dbReference type="eggNOG" id="KOG0156">
    <property type="taxonomic scope" value="Eukaryota"/>
</dbReference>
<dbReference type="SUPFAM" id="SSF48264">
    <property type="entry name" value="Cytochrome P450"/>
    <property type="match status" value="1"/>
</dbReference>
<dbReference type="AlphaFoldDB" id="M1BJ72"/>
<sequence>MEEMDTEIACIRLGNFHVISVTSPELACEFLKIQDSIFSSRPICMSGSIASNGYLTPIFVPSGDQWMKIEKNSYFSCVVTNIFSMALL</sequence>
<dbReference type="InterPro" id="IPR036396">
    <property type="entry name" value="Cyt_P450_sf"/>
</dbReference>
<dbReference type="GO" id="GO:0004497">
    <property type="term" value="F:monooxygenase activity"/>
    <property type="evidence" value="ECO:0007669"/>
    <property type="project" value="InterPro"/>
</dbReference>
<reference evidence="1" key="2">
    <citation type="submission" date="2015-06" db="UniProtKB">
        <authorList>
            <consortium name="EnsemblPlants"/>
        </authorList>
    </citation>
    <scope>IDENTIFICATION</scope>
    <source>
        <strain evidence="1">DM1-3 516 R44</strain>
    </source>
</reference>
<dbReference type="PANTHER" id="PTHR24299:SF52">
    <property type="entry name" value="CYTOCHROME P450"/>
    <property type="match status" value="1"/>
</dbReference>
<accession>M1BJ72</accession>
<dbReference type="HOGENOM" id="CLU_190258_0_0_1"/>
<dbReference type="GO" id="GO:0016705">
    <property type="term" value="F:oxidoreductase activity, acting on paired donors, with incorporation or reduction of molecular oxygen"/>
    <property type="evidence" value="ECO:0007669"/>
    <property type="project" value="InterPro"/>
</dbReference>
<dbReference type="GO" id="GO:0020037">
    <property type="term" value="F:heme binding"/>
    <property type="evidence" value="ECO:0007669"/>
    <property type="project" value="InterPro"/>
</dbReference>
<name>M1BJ72_SOLTU</name>
<dbReference type="Gramene" id="PGSC0003DMT400046523">
    <property type="protein sequence ID" value="PGSC0003DMT400046523"/>
    <property type="gene ID" value="PGSC0003DMG400018058"/>
</dbReference>
<dbReference type="InParanoid" id="M1BJ72"/>
<keyword evidence="2" id="KW-1185">Reference proteome</keyword>
<evidence type="ECO:0000313" key="2">
    <source>
        <dbReference type="Proteomes" id="UP000011115"/>
    </source>
</evidence>
<dbReference type="Proteomes" id="UP000011115">
    <property type="component" value="Unassembled WGS sequence"/>
</dbReference>
<dbReference type="GO" id="GO:0005506">
    <property type="term" value="F:iron ion binding"/>
    <property type="evidence" value="ECO:0007669"/>
    <property type="project" value="InterPro"/>
</dbReference>
<dbReference type="Gene3D" id="1.10.630.10">
    <property type="entry name" value="Cytochrome P450"/>
    <property type="match status" value="1"/>
</dbReference>
<organism evidence="1 2">
    <name type="scientific">Solanum tuberosum</name>
    <name type="common">Potato</name>
    <dbReference type="NCBI Taxonomy" id="4113"/>
    <lineage>
        <taxon>Eukaryota</taxon>
        <taxon>Viridiplantae</taxon>
        <taxon>Streptophyta</taxon>
        <taxon>Embryophyta</taxon>
        <taxon>Tracheophyta</taxon>
        <taxon>Spermatophyta</taxon>
        <taxon>Magnoliopsida</taxon>
        <taxon>eudicotyledons</taxon>
        <taxon>Gunneridae</taxon>
        <taxon>Pentapetalae</taxon>
        <taxon>asterids</taxon>
        <taxon>lamiids</taxon>
        <taxon>Solanales</taxon>
        <taxon>Solanaceae</taxon>
        <taxon>Solanoideae</taxon>
        <taxon>Solaneae</taxon>
        <taxon>Solanum</taxon>
    </lineage>
</organism>
<dbReference type="EnsemblPlants" id="PGSC0003DMT400046523">
    <property type="protein sequence ID" value="PGSC0003DMT400046523"/>
    <property type="gene ID" value="PGSC0003DMG400018058"/>
</dbReference>
<dbReference type="PANTHER" id="PTHR24299">
    <property type="entry name" value="CYTOCHROME P450 FAMILY 1"/>
    <property type="match status" value="1"/>
</dbReference>
<proteinExistence type="predicted"/>
<reference evidence="2" key="1">
    <citation type="journal article" date="2011" name="Nature">
        <title>Genome sequence and analysis of the tuber crop potato.</title>
        <authorList>
            <consortium name="The Potato Genome Sequencing Consortium"/>
        </authorList>
    </citation>
    <scope>NUCLEOTIDE SEQUENCE [LARGE SCALE GENOMIC DNA]</scope>
    <source>
        <strain evidence="2">cv. DM1-3 516 R44</strain>
    </source>
</reference>
<dbReference type="PaxDb" id="4113-PGSC0003DMT400046523"/>
<protein>
    <submittedName>
        <fullName evidence="1">Cytochrome P450</fullName>
    </submittedName>
</protein>
<evidence type="ECO:0000313" key="1">
    <source>
        <dbReference type="EnsemblPlants" id="PGSC0003DMT400046523"/>
    </source>
</evidence>